<evidence type="ECO:0000256" key="8">
    <source>
        <dbReference type="ARBA" id="ARBA00023136"/>
    </source>
</evidence>
<evidence type="ECO:0000256" key="3">
    <source>
        <dbReference type="ARBA" id="ARBA00022475"/>
    </source>
</evidence>
<evidence type="ECO:0000256" key="2">
    <source>
        <dbReference type="ARBA" id="ARBA00022448"/>
    </source>
</evidence>
<comment type="subcellular location">
    <subcellularLocation>
        <location evidence="1">Cell membrane</location>
        <topology evidence="1">Multi-pass membrane protein</topology>
    </subcellularLocation>
</comment>
<reference evidence="13" key="1">
    <citation type="submission" date="2014-05" db="EMBL/GenBank/DDBJ databases">
        <title>Whole genome sequencing of Lactobacillus casei NRIC0644.</title>
        <authorList>
            <person name="Atarashi H."/>
            <person name="Yoshida Y."/>
            <person name="Fujimura S."/>
            <person name="Tanaka N."/>
            <person name="Shiwa Y."/>
            <person name="Yoshikawa H."/>
            <person name="Okada S."/>
            <person name="Nakagawa J."/>
        </authorList>
    </citation>
    <scope>NUCLEOTIDE SEQUENCE [LARGE SCALE GENOMIC DNA]</scope>
    <source>
        <strain evidence="13">NRIC0644</strain>
    </source>
</reference>
<name>A0A0C9QD90_LACPA</name>
<evidence type="ECO:0000256" key="6">
    <source>
        <dbReference type="ARBA" id="ARBA00022840"/>
    </source>
</evidence>
<protein>
    <submittedName>
        <fullName evidence="12">Multidrug resistance ABC superfamily ATP bindingcassette transporter, ABC/membrane protein</fullName>
    </submittedName>
</protein>
<dbReference type="Gene3D" id="1.20.1560.10">
    <property type="entry name" value="ABC transporter type 1, transmembrane domain"/>
    <property type="match status" value="1"/>
</dbReference>
<evidence type="ECO:0000256" key="7">
    <source>
        <dbReference type="ARBA" id="ARBA00022989"/>
    </source>
</evidence>
<dbReference type="SMART" id="SM00382">
    <property type="entry name" value="AAA"/>
    <property type="match status" value="1"/>
</dbReference>
<keyword evidence="7 9" id="KW-1133">Transmembrane helix</keyword>
<dbReference type="EMBL" id="BAYM01000083">
    <property type="protein sequence ID" value="GAN36653.1"/>
    <property type="molecule type" value="Genomic_DNA"/>
</dbReference>
<keyword evidence="8 9" id="KW-0472">Membrane</keyword>
<keyword evidence="3" id="KW-1003">Cell membrane</keyword>
<dbReference type="PROSITE" id="PS50893">
    <property type="entry name" value="ABC_TRANSPORTER_2"/>
    <property type="match status" value="1"/>
</dbReference>
<dbReference type="PROSITE" id="PS50929">
    <property type="entry name" value="ABC_TM1F"/>
    <property type="match status" value="1"/>
</dbReference>
<dbReference type="InterPro" id="IPR039421">
    <property type="entry name" value="Type_1_exporter"/>
</dbReference>
<feature type="transmembrane region" description="Helical" evidence="9">
    <location>
        <begin position="12"/>
        <end position="31"/>
    </location>
</feature>
<keyword evidence="4 9" id="KW-0812">Transmembrane</keyword>
<feature type="transmembrane region" description="Helical" evidence="9">
    <location>
        <begin position="129"/>
        <end position="148"/>
    </location>
</feature>
<sequence length="576" mass="63944">MLKLAKKRMSGWAVIGAVLFMIVQVMSNLYLPNLTADIVNNGVAKGDIDYIWATGMKMILFALLSILASVGNVFLASQTSQKLGQKLRSDVYRKVINYSHDEMDKVGTSSLITRTTNDVTQIQNVWMMILRMMIMAPIMLIGASFLAYQKSHTLTMVFLISLPLLAFFLLIIMYFAVPLFKAMQKKTDNINLVFREGLTGVRVIRAFRQDDFEQNRFETVNQDYTHNAVKVFSIIAAVFPVMTLIMSGTNIGITWWGGHLIAQQALETGNLIAFMTYAMQILMSFMMLSMIFVFIPRAQASAVRLNEVLDQHSRITTPTSPKSLDTTHPALQFDHVQFRYHHAEEPALSDIDVQVTGGETLAIIGGTGSGKTTMVNLIPRFYDAEKGHVRVDGEDVKAVDLKKLHEAVAFVPQKANLFTGTVRDNMKYGNDEATDDQIWHALEIAQAKDFIAANPEGLDYQVEQGGGNFSGGQRQRLAIARALVKDASVYVFDDSFSALDFKTDANLRAALKADAKIQTKVVVIVGQRVSTVADADTIVVLDEGKMVGKGTHAELKATNTTYQEIIKSQIREGDEQ</sequence>
<evidence type="ECO:0000256" key="9">
    <source>
        <dbReference type="SAM" id="Phobius"/>
    </source>
</evidence>
<evidence type="ECO:0000256" key="5">
    <source>
        <dbReference type="ARBA" id="ARBA00022741"/>
    </source>
</evidence>
<keyword evidence="6" id="KW-0067">ATP-binding</keyword>
<evidence type="ECO:0000256" key="1">
    <source>
        <dbReference type="ARBA" id="ARBA00004651"/>
    </source>
</evidence>
<feature type="transmembrane region" description="Helical" evidence="9">
    <location>
        <begin position="231"/>
        <end position="251"/>
    </location>
</feature>
<evidence type="ECO:0000256" key="4">
    <source>
        <dbReference type="ARBA" id="ARBA00022692"/>
    </source>
</evidence>
<dbReference type="Pfam" id="PF00005">
    <property type="entry name" value="ABC_tran"/>
    <property type="match status" value="1"/>
</dbReference>
<dbReference type="SUPFAM" id="SSF52540">
    <property type="entry name" value="P-loop containing nucleoside triphosphate hydrolases"/>
    <property type="match status" value="1"/>
</dbReference>
<evidence type="ECO:0000313" key="12">
    <source>
        <dbReference type="EMBL" id="GAN36653.1"/>
    </source>
</evidence>
<feature type="transmembrane region" description="Helical" evidence="9">
    <location>
        <begin position="271"/>
        <end position="295"/>
    </location>
</feature>
<dbReference type="InterPro" id="IPR017871">
    <property type="entry name" value="ABC_transporter-like_CS"/>
</dbReference>
<dbReference type="InterPro" id="IPR027417">
    <property type="entry name" value="P-loop_NTPase"/>
</dbReference>
<dbReference type="AlphaFoldDB" id="A0A0C9QD90"/>
<evidence type="ECO:0000313" key="13">
    <source>
        <dbReference type="Proteomes" id="UP000032552"/>
    </source>
</evidence>
<dbReference type="InterPro" id="IPR011527">
    <property type="entry name" value="ABC1_TM_dom"/>
</dbReference>
<dbReference type="CDD" id="cd18548">
    <property type="entry name" value="ABC_6TM_Tm287_like"/>
    <property type="match status" value="1"/>
</dbReference>
<dbReference type="SUPFAM" id="SSF90123">
    <property type="entry name" value="ABC transporter transmembrane region"/>
    <property type="match status" value="1"/>
</dbReference>
<dbReference type="RefSeq" id="WP_003569941.1">
    <property type="nucleotide sequence ID" value="NZ_BAYM01000083.1"/>
</dbReference>
<dbReference type="GO" id="GO:0005524">
    <property type="term" value="F:ATP binding"/>
    <property type="evidence" value="ECO:0007669"/>
    <property type="project" value="UniProtKB-KW"/>
</dbReference>
<dbReference type="FunFam" id="3.40.50.300:FF:000854">
    <property type="entry name" value="Multidrug ABC transporter ATP-binding protein"/>
    <property type="match status" value="1"/>
</dbReference>
<evidence type="ECO:0000259" key="11">
    <source>
        <dbReference type="PROSITE" id="PS50929"/>
    </source>
</evidence>
<dbReference type="GO" id="GO:0005886">
    <property type="term" value="C:plasma membrane"/>
    <property type="evidence" value="ECO:0007669"/>
    <property type="project" value="UniProtKB-SubCell"/>
</dbReference>
<dbReference type="PROSITE" id="PS00211">
    <property type="entry name" value="ABC_TRANSPORTER_1"/>
    <property type="match status" value="1"/>
</dbReference>
<feature type="domain" description="ABC transporter" evidence="10">
    <location>
        <begin position="331"/>
        <end position="568"/>
    </location>
</feature>
<feature type="transmembrane region" description="Helical" evidence="9">
    <location>
        <begin position="154"/>
        <end position="177"/>
    </location>
</feature>
<dbReference type="GO" id="GO:0016887">
    <property type="term" value="F:ATP hydrolysis activity"/>
    <property type="evidence" value="ECO:0007669"/>
    <property type="project" value="InterPro"/>
</dbReference>
<keyword evidence="5" id="KW-0547">Nucleotide-binding</keyword>
<dbReference type="Proteomes" id="UP000032552">
    <property type="component" value="Unassembled WGS sequence"/>
</dbReference>
<dbReference type="Gene3D" id="3.40.50.300">
    <property type="entry name" value="P-loop containing nucleotide triphosphate hydrolases"/>
    <property type="match status" value="1"/>
</dbReference>
<feature type="transmembrane region" description="Helical" evidence="9">
    <location>
        <begin position="51"/>
        <end position="76"/>
    </location>
</feature>
<dbReference type="InterPro" id="IPR036640">
    <property type="entry name" value="ABC1_TM_sf"/>
</dbReference>
<dbReference type="GO" id="GO:0015421">
    <property type="term" value="F:ABC-type oligopeptide transporter activity"/>
    <property type="evidence" value="ECO:0007669"/>
    <property type="project" value="TreeGrafter"/>
</dbReference>
<accession>A0A0C9QD90</accession>
<keyword evidence="2" id="KW-0813">Transport</keyword>
<comment type="caution">
    <text evidence="12">The sequence shown here is derived from an EMBL/GenBank/DDBJ whole genome shotgun (WGS) entry which is preliminary data.</text>
</comment>
<gene>
    <name evidence="12" type="ORF">LC0644_1242</name>
</gene>
<dbReference type="Pfam" id="PF00664">
    <property type="entry name" value="ABC_membrane"/>
    <property type="match status" value="1"/>
</dbReference>
<feature type="domain" description="ABC transmembrane type-1" evidence="11">
    <location>
        <begin position="15"/>
        <end position="297"/>
    </location>
</feature>
<evidence type="ECO:0000259" key="10">
    <source>
        <dbReference type="PROSITE" id="PS50893"/>
    </source>
</evidence>
<proteinExistence type="predicted"/>
<dbReference type="InterPro" id="IPR003593">
    <property type="entry name" value="AAA+_ATPase"/>
</dbReference>
<organism evidence="12 13">
    <name type="scientific">Lacticaseibacillus paracasei NRIC 0644</name>
    <dbReference type="NCBI Taxonomy" id="1435038"/>
    <lineage>
        <taxon>Bacteria</taxon>
        <taxon>Bacillati</taxon>
        <taxon>Bacillota</taxon>
        <taxon>Bacilli</taxon>
        <taxon>Lactobacillales</taxon>
        <taxon>Lactobacillaceae</taxon>
        <taxon>Lacticaseibacillus</taxon>
    </lineage>
</organism>
<dbReference type="PANTHER" id="PTHR43394">
    <property type="entry name" value="ATP-DEPENDENT PERMEASE MDL1, MITOCHONDRIAL"/>
    <property type="match status" value="1"/>
</dbReference>
<dbReference type="InterPro" id="IPR003439">
    <property type="entry name" value="ABC_transporter-like_ATP-bd"/>
</dbReference>
<dbReference type="PANTHER" id="PTHR43394:SF1">
    <property type="entry name" value="ATP-BINDING CASSETTE SUB-FAMILY B MEMBER 10, MITOCHONDRIAL"/>
    <property type="match status" value="1"/>
</dbReference>